<name>A0A1H1GR27_9BURK</name>
<dbReference type="AlphaFoldDB" id="A0A1H1GR27"/>
<proteinExistence type="predicted"/>
<evidence type="ECO:0000313" key="2">
    <source>
        <dbReference type="Proteomes" id="UP000199365"/>
    </source>
</evidence>
<accession>A0A1H1GR27</accession>
<keyword evidence="2" id="KW-1185">Reference proteome</keyword>
<dbReference type="Proteomes" id="UP000199365">
    <property type="component" value="Unassembled WGS sequence"/>
</dbReference>
<evidence type="ECO:0000313" key="1">
    <source>
        <dbReference type="EMBL" id="SDR15635.1"/>
    </source>
</evidence>
<protein>
    <submittedName>
        <fullName evidence="1">Uncharacterized protein</fullName>
    </submittedName>
</protein>
<reference evidence="2" key="1">
    <citation type="submission" date="2016-10" db="EMBL/GenBank/DDBJ databases">
        <authorList>
            <person name="Varghese N."/>
            <person name="Submissions S."/>
        </authorList>
    </citation>
    <scope>NUCLEOTIDE SEQUENCE [LARGE SCALE GENOMIC DNA]</scope>
    <source>
        <strain evidence="2">DUS833</strain>
    </source>
</reference>
<gene>
    <name evidence="1" type="ORF">SAMN05445850_3032</name>
</gene>
<organism evidence="1 2">
    <name type="scientific">Paraburkholderia tuberum</name>
    <dbReference type="NCBI Taxonomy" id="157910"/>
    <lineage>
        <taxon>Bacteria</taxon>
        <taxon>Pseudomonadati</taxon>
        <taxon>Pseudomonadota</taxon>
        <taxon>Betaproteobacteria</taxon>
        <taxon>Burkholderiales</taxon>
        <taxon>Burkholderiaceae</taxon>
        <taxon>Paraburkholderia</taxon>
    </lineage>
</organism>
<dbReference type="EMBL" id="FNKX01000001">
    <property type="protein sequence ID" value="SDR15635.1"/>
    <property type="molecule type" value="Genomic_DNA"/>
</dbReference>
<sequence length="64" mass="6762">MNAAAAKLALYPGEHTGQFRIFRKRRNVVAMIALEITSGGLVLCDCMAPGPVRSLDSGEQANGS</sequence>